<dbReference type="AlphaFoldDB" id="A0AAX2M3E3"/>
<name>A0AAX2M3E3_CHRVL</name>
<proteinExistence type="predicted"/>
<reference evidence="1 2" key="1">
    <citation type="submission" date="2018-06" db="EMBL/GenBank/DDBJ databases">
        <authorList>
            <consortium name="Pathogen Informatics"/>
            <person name="Doyle S."/>
        </authorList>
    </citation>
    <scope>NUCLEOTIDE SEQUENCE [LARGE SCALE GENOMIC DNA]</scope>
    <source>
        <strain evidence="1 2">NCTC8684</strain>
    </source>
</reference>
<sequence length="238" mass="25246">MDGDDLHQRGVALQPQHRVLAARRIGDAGGEPGQQRRHALAAFALLLDQLGQVAEIGQPPLAVRQRQKPLRRPFAGEIMPPGGHEAMLAPALVVVGILQQLALPARFVFQFGLDPRGVEAGQLGGQRAPQPALVGRFGPGVQQGQHLARLAAGEHALLGQRHAGHPARAQLAPHPVALAVGGHQHRDVAAGQPPPRRALDDGGAVLARQRQQAGDLVGAGFRRRLLGRLLAQFLFVGR</sequence>
<accession>A0AAX2M3E3</accession>
<dbReference type="Proteomes" id="UP000254029">
    <property type="component" value="Unassembled WGS sequence"/>
</dbReference>
<evidence type="ECO:0000313" key="1">
    <source>
        <dbReference type="EMBL" id="SUX31009.1"/>
    </source>
</evidence>
<evidence type="ECO:0000313" key="2">
    <source>
        <dbReference type="Proteomes" id="UP000254029"/>
    </source>
</evidence>
<gene>
    <name evidence="1" type="ORF">NCTC8684_00028</name>
</gene>
<dbReference type="EMBL" id="UIGR01000001">
    <property type="protein sequence ID" value="SUX31009.1"/>
    <property type="molecule type" value="Genomic_DNA"/>
</dbReference>
<protein>
    <submittedName>
        <fullName evidence="1">Uncharacterized protein</fullName>
    </submittedName>
</protein>
<comment type="caution">
    <text evidence="1">The sequence shown here is derived from an EMBL/GenBank/DDBJ whole genome shotgun (WGS) entry which is preliminary data.</text>
</comment>
<organism evidence="1 2">
    <name type="scientific">Chromobacterium violaceum</name>
    <dbReference type="NCBI Taxonomy" id="536"/>
    <lineage>
        <taxon>Bacteria</taxon>
        <taxon>Pseudomonadati</taxon>
        <taxon>Pseudomonadota</taxon>
        <taxon>Betaproteobacteria</taxon>
        <taxon>Neisseriales</taxon>
        <taxon>Chromobacteriaceae</taxon>
        <taxon>Chromobacterium</taxon>
    </lineage>
</organism>